<feature type="domain" description="Choice-of-anchor I" evidence="4">
    <location>
        <begin position="35"/>
        <end position="266"/>
    </location>
</feature>
<sequence length="941" mass="98335">MHSPSRLSAAILAALLPLTTIAAAEPIALRQHGTYRSGVTAGAEIVAYDAATRRLFVTNGATDHIDVLDVADADAPTLAFSIDVSPYGGSLTSVAVRNGLLAAALPAADGTQAGVIALFDTAGQHLRTFPAGVLPDHVSFSPDGRYLMSANEGEPVDAVDPPGSVTIVDLGAGVAQATATTVGFGAFDGREAELRAKGVRLFPGRAAGVDLEPEYIATAPDGSVAFVSLQEANAFAVIDLAKAEVLDIVAAGLKDHGRGLPRVETHDFPQLPVLGTTPAGQTIRLGGFSGLWFEGIDAGSGLMKFVTVPDRGPNGEPTDVDGDGVLERPFVLPDYQPRIVRFTFDPATGAIALGEQLMLFQADGVTPMTGLPNIGSGVDEEPVDLNGQPLPLDPLGADIEGLVVAPDGSYWMVDEYRPAIYHVGANGHLIDRLVPAGTAALGGQPVGHYGRETLPPEYVRRRPNRGFEGMALDTDAGVLYAFIQTPLANPNTAASNASKVIRMLGIDPTSGETVAEYVYLIDKADFREQNTDKIGDAAYLGGGRFAIVERDDSVERSGKKMLFEFTLTGATNLRAAGAPSLLPGKTLEQHTPDDLVAAGIRAVSKLKVANLPSLGYHLGDKLEGLAALPDGRLALINDNDFGVAPQPLPVPPNGSVPLDAEPTPIQLGLVSFDRPSGLDASDRDGPSIAIRQWPVYGMHMADSIAAFSAGGRTFYASAGEGDDRGEVARISGLDLDPAAFPDAAALQANGQLGRLNASTIDGDLDGDGDFDRLQILGSRSMAIWDQYGNLVFDSGDLLEQVTAARHPAHFNSDNEENQSFDTRSDNKGPEPEALAVGTLPNGRTYAFVGLERIGGIAVLDVTDPYAATFAGYVNNRDFDVVVDLDAAPDAAGDLGPEGIVFIAAADSPTGEAMIAVANEISGTTTLYSLAEVLFRDGFDAY</sequence>
<feature type="region of interest" description="Disordered" evidence="1">
    <location>
        <begin position="807"/>
        <end position="835"/>
    </location>
</feature>
<keyword evidence="2" id="KW-0732">Signal</keyword>
<evidence type="ECO:0000256" key="1">
    <source>
        <dbReference type="SAM" id="MobiDB-lite"/>
    </source>
</evidence>
<dbReference type="InterPro" id="IPR052956">
    <property type="entry name" value="Mesenchyme-surface_protein"/>
</dbReference>
<dbReference type="Proteomes" id="UP000249046">
    <property type="component" value="Unassembled WGS sequence"/>
</dbReference>
<comment type="caution">
    <text evidence="5">The sequence shown here is derived from an EMBL/GenBank/DDBJ whole genome shotgun (WGS) entry which is preliminary data.</text>
</comment>
<dbReference type="InterPro" id="IPR055188">
    <property type="entry name" value="Choice_anch_I"/>
</dbReference>
<feature type="domain" description="Phytase-like" evidence="3">
    <location>
        <begin position="284"/>
        <end position="641"/>
    </location>
</feature>
<evidence type="ECO:0000259" key="4">
    <source>
        <dbReference type="Pfam" id="PF22494"/>
    </source>
</evidence>
<dbReference type="Pfam" id="PF22494">
    <property type="entry name" value="choice_anch_I"/>
    <property type="match status" value="2"/>
</dbReference>
<dbReference type="PANTHER" id="PTHR46928:SF1">
    <property type="entry name" value="MESENCHYME-SPECIFIC CELL SURFACE GLYCOPROTEIN"/>
    <property type="match status" value="1"/>
</dbReference>
<proteinExistence type="predicted"/>
<reference evidence="5 6" key="1">
    <citation type="submission" date="2017-08" db="EMBL/GenBank/DDBJ databases">
        <title>Infants hospitalized years apart are colonized by the same room-sourced microbial strains.</title>
        <authorList>
            <person name="Brooks B."/>
            <person name="Olm M.R."/>
            <person name="Firek B.A."/>
            <person name="Baker R."/>
            <person name="Thomas B.C."/>
            <person name="Morowitz M.J."/>
            <person name="Banfield J.F."/>
        </authorList>
    </citation>
    <scope>NUCLEOTIDE SEQUENCE [LARGE SCALE GENOMIC DNA]</scope>
    <source>
        <strain evidence="5">S2_005_003_R2_42</strain>
    </source>
</reference>
<feature type="chain" id="PRO_5016098552" evidence="2">
    <location>
        <begin position="25"/>
        <end position="941"/>
    </location>
</feature>
<gene>
    <name evidence="5" type="ORF">DI564_13800</name>
</gene>
<evidence type="ECO:0000313" key="5">
    <source>
        <dbReference type="EMBL" id="PZQ12033.1"/>
    </source>
</evidence>
<accession>A0A2W5M3P8</accession>
<dbReference type="SUPFAM" id="SSF51004">
    <property type="entry name" value="C-terminal (heme d1) domain of cytochrome cd1-nitrite reductase"/>
    <property type="match status" value="1"/>
</dbReference>
<dbReference type="InterPro" id="IPR015943">
    <property type="entry name" value="WD40/YVTN_repeat-like_dom_sf"/>
</dbReference>
<name>A0A2W5M3P8_9GAMM</name>
<feature type="domain" description="Choice-of-anchor I" evidence="4">
    <location>
        <begin position="676"/>
        <end position="928"/>
    </location>
</feature>
<evidence type="ECO:0000313" key="6">
    <source>
        <dbReference type="Proteomes" id="UP000249046"/>
    </source>
</evidence>
<dbReference type="PANTHER" id="PTHR46928">
    <property type="entry name" value="MESENCHYME-SPECIFIC CELL SURFACE GLYCOPROTEIN"/>
    <property type="match status" value="1"/>
</dbReference>
<organism evidence="5 6">
    <name type="scientific">Rhodanobacter denitrificans</name>
    <dbReference type="NCBI Taxonomy" id="666685"/>
    <lineage>
        <taxon>Bacteria</taxon>
        <taxon>Pseudomonadati</taxon>
        <taxon>Pseudomonadota</taxon>
        <taxon>Gammaproteobacteria</taxon>
        <taxon>Lysobacterales</taxon>
        <taxon>Rhodanobacteraceae</taxon>
        <taxon>Rhodanobacter</taxon>
    </lineage>
</organism>
<dbReference type="Gene3D" id="2.130.10.10">
    <property type="entry name" value="YVTN repeat-like/Quinoprotein amine dehydrogenase"/>
    <property type="match status" value="1"/>
</dbReference>
<protein>
    <submittedName>
        <fullName evidence="5">Calcium-binding protein</fullName>
    </submittedName>
</protein>
<feature type="signal peptide" evidence="2">
    <location>
        <begin position="1"/>
        <end position="24"/>
    </location>
</feature>
<dbReference type="AlphaFoldDB" id="A0A2W5M3P8"/>
<dbReference type="Pfam" id="PF13449">
    <property type="entry name" value="Phytase-like"/>
    <property type="match status" value="1"/>
</dbReference>
<dbReference type="EMBL" id="QFPO01000014">
    <property type="protein sequence ID" value="PZQ12033.1"/>
    <property type="molecule type" value="Genomic_DNA"/>
</dbReference>
<dbReference type="InterPro" id="IPR027372">
    <property type="entry name" value="Phytase-like_dom"/>
</dbReference>
<evidence type="ECO:0000259" key="3">
    <source>
        <dbReference type="Pfam" id="PF13449"/>
    </source>
</evidence>
<dbReference type="InterPro" id="IPR011048">
    <property type="entry name" value="Haem_d1_sf"/>
</dbReference>
<evidence type="ECO:0000256" key="2">
    <source>
        <dbReference type="SAM" id="SignalP"/>
    </source>
</evidence>